<feature type="region of interest" description="Disordered" evidence="1">
    <location>
        <begin position="44"/>
        <end position="111"/>
    </location>
</feature>
<reference evidence="2" key="1">
    <citation type="submission" date="2024-04" db="UniProtKB">
        <authorList>
            <consortium name="EnsemblMetazoa"/>
        </authorList>
    </citation>
    <scope>IDENTIFICATION</scope>
    <source>
        <strain evidence="2">EBRO</strain>
    </source>
</reference>
<dbReference type="AlphaFoldDB" id="A0AAG5DWL7"/>
<evidence type="ECO:0000313" key="2">
    <source>
        <dbReference type="EnsemblMetazoa" id="ENSAATROPP015209"/>
    </source>
</evidence>
<evidence type="ECO:0000313" key="3">
    <source>
        <dbReference type="Proteomes" id="UP000075880"/>
    </source>
</evidence>
<sequence length="125" mass="13081">MEVRRHGRRSPVPYHLHVVHHHRHPGCPLLRAALHRFITTISEAVHGHGGGGGGGALGQQRPQRATGSAPAAAAAAAGGRRWRCGGGGAPAGPPPAARPPARPGAPDRARRLQPAAIRLRFREAF</sequence>
<feature type="compositionally biased region" description="Pro residues" evidence="1">
    <location>
        <begin position="91"/>
        <end position="103"/>
    </location>
</feature>
<proteinExistence type="predicted"/>
<feature type="compositionally biased region" description="Gly residues" evidence="1">
    <location>
        <begin position="47"/>
        <end position="57"/>
    </location>
</feature>
<evidence type="ECO:0000256" key="1">
    <source>
        <dbReference type="SAM" id="MobiDB-lite"/>
    </source>
</evidence>
<accession>A0AAG5DWL7</accession>
<protein>
    <submittedName>
        <fullName evidence="2">Uncharacterized protein</fullName>
    </submittedName>
</protein>
<dbReference type="Proteomes" id="UP000075880">
    <property type="component" value="Unassembled WGS sequence"/>
</dbReference>
<dbReference type="EnsemblMetazoa" id="ENSAATROPT017235">
    <property type="protein sequence ID" value="ENSAATROPP015209"/>
    <property type="gene ID" value="ENSAATROPG014098"/>
</dbReference>
<feature type="compositionally biased region" description="Low complexity" evidence="1">
    <location>
        <begin position="64"/>
        <end position="79"/>
    </location>
</feature>
<organism evidence="2 3">
    <name type="scientific">Anopheles atroparvus</name>
    <name type="common">European mosquito</name>
    <dbReference type="NCBI Taxonomy" id="41427"/>
    <lineage>
        <taxon>Eukaryota</taxon>
        <taxon>Metazoa</taxon>
        <taxon>Ecdysozoa</taxon>
        <taxon>Arthropoda</taxon>
        <taxon>Hexapoda</taxon>
        <taxon>Insecta</taxon>
        <taxon>Pterygota</taxon>
        <taxon>Neoptera</taxon>
        <taxon>Endopterygota</taxon>
        <taxon>Diptera</taxon>
        <taxon>Nematocera</taxon>
        <taxon>Culicoidea</taxon>
        <taxon>Culicidae</taxon>
        <taxon>Anophelinae</taxon>
        <taxon>Anopheles</taxon>
    </lineage>
</organism>
<keyword evidence="3" id="KW-1185">Reference proteome</keyword>
<name>A0AAG5DWL7_ANOAO</name>